<dbReference type="PANTHER" id="PTHR11927">
    <property type="entry name" value="GALACTOSIDE 2-L-FUCOSYLTRANSFERASE"/>
    <property type="match status" value="1"/>
</dbReference>
<accession>A0A6C0H4C6</accession>
<dbReference type="GO" id="GO:0016020">
    <property type="term" value="C:membrane"/>
    <property type="evidence" value="ECO:0007669"/>
    <property type="project" value="InterPro"/>
</dbReference>
<proteinExistence type="predicted"/>
<evidence type="ECO:0000313" key="3">
    <source>
        <dbReference type="EMBL" id="QHT75394.1"/>
    </source>
</evidence>
<organism evidence="3">
    <name type="scientific">viral metagenome</name>
    <dbReference type="NCBI Taxonomy" id="1070528"/>
    <lineage>
        <taxon>unclassified sequences</taxon>
        <taxon>metagenomes</taxon>
        <taxon>organismal metagenomes</taxon>
    </lineage>
</organism>
<reference evidence="3" key="1">
    <citation type="journal article" date="2020" name="Nature">
        <title>Giant virus diversity and host interactions through global metagenomics.</title>
        <authorList>
            <person name="Schulz F."/>
            <person name="Roux S."/>
            <person name="Paez-Espino D."/>
            <person name="Jungbluth S."/>
            <person name="Walsh D.A."/>
            <person name="Denef V.J."/>
            <person name="McMahon K.D."/>
            <person name="Konstantinidis K.T."/>
            <person name="Eloe-Fadrosh E.A."/>
            <person name="Kyrpides N.C."/>
            <person name="Woyke T."/>
        </authorList>
    </citation>
    <scope>NUCLEOTIDE SEQUENCE</scope>
    <source>
        <strain evidence="3">GVMAG-M-3300023179-63</strain>
    </source>
</reference>
<sequence>MIYIEIMGGLGNQLFQIFCGIAYSLEHRVPFKINISKFDLVSPLDNISKRPTYWANFLSNLSRFTYQDQLAIPAYIEKTHFRFTRIPYISQDFKLHGYYQSYKYFNGQYANICKMINLDNQKADIAEKYKNLLSGAKKPISLHFRIGDYVKNLAMHPVLSTSYYINCINYLKSQVPDFEEDYYLLVFGELCDNDKISRAIESIKAHYNISIVLIDYNVPDYEQLLLMSLSSHNIIANSTFSWWGAYFNNSTNKIVCYPSIWNGSANNVKDLFPESWIKISS</sequence>
<evidence type="ECO:0000256" key="2">
    <source>
        <dbReference type="ARBA" id="ARBA00022679"/>
    </source>
</evidence>
<keyword evidence="1" id="KW-0328">Glycosyltransferase</keyword>
<dbReference type="Pfam" id="PF01531">
    <property type="entry name" value="Glyco_transf_11"/>
    <property type="match status" value="1"/>
</dbReference>
<keyword evidence="2" id="KW-0808">Transferase</keyword>
<dbReference type="GO" id="GO:0008107">
    <property type="term" value="F:galactoside 2-alpha-L-fucosyltransferase activity"/>
    <property type="evidence" value="ECO:0007669"/>
    <property type="project" value="InterPro"/>
</dbReference>
<dbReference type="AlphaFoldDB" id="A0A6C0H4C6"/>
<protein>
    <recommendedName>
        <fullName evidence="4">Glycosyltransferase</fullName>
    </recommendedName>
</protein>
<dbReference type="GO" id="GO:0005975">
    <property type="term" value="P:carbohydrate metabolic process"/>
    <property type="evidence" value="ECO:0007669"/>
    <property type="project" value="InterPro"/>
</dbReference>
<evidence type="ECO:0000256" key="1">
    <source>
        <dbReference type="ARBA" id="ARBA00022676"/>
    </source>
</evidence>
<dbReference type="InterPro" id="IPR002516">
    <property type="entry name" value="Glyco_trans_11"/>
</dbReference>
<evidence type="ECO:0008006" key="4">
    <source>
        <dbReference type="Google" id="ProtNLM"/>
    </source>
</evidence>
<dbReference type="EMBL" id="MN739869">
    <property type="protein sequence ID" value="QHT75394.1"/>
    <property type="molecule type" value="Genomic_DNA"/>
</dbReference>
<name>A0A6C0H4C6_9ZZZZ</name>
<dbReference type="PANTHER" id="PTHR11927:SF9">
    <property type="entry name" value="L-FUCOSYLTRANSFERASE"/>
    <property type="match status" value="1"/>
</dbReference>
<dbReference type="CDD" id="cd11301">
    <property type="entry name" value="Fut1_Fut2_like"/>
    <property type="match status" value="1"/>
</dbReference>